<reference evidence="2 3" key="1">
    <citation type="journal article" date="2023" name="J. Phycol.">
        <title>Chrysosporum ovalisporum is synonymous with the true-branching cyanobacterium Umezakia natans (Nostocales/Aphanizomenonaceae).</title>
        <authorList>
            <person name="McGregor G.B."/>
            <person name="Sendall B.C."/>
            <person name="Niiyama Y."/>
            <person name="Tuji A."/>
            <person name="Willis A."/>
        </authorList>
    </citation>
    <scope>NUCLEOTIDE SEQUENCE [LARGE SCALE GENOMIC DNA]</scope>
    <source>
        <strain evidence="2 3">FSS-43</strain>
    </source>
</reference>
<gene>
    <name evidence="2" type="ORF">NWP19_16750</name>
</gene>
<feature type="region of interest" description="Disordered" evidence="1">
    <location>
        <begin position="1"/>
        <end position="24"/>
    </location>
</feature>
<proteinExistence type="predicted"/>
<dbReference type="Proteomes" id="UP001159371">
    <property type="component" value="Unassembled WGS sequence"/>
</dbReference>
<evidence type="ECO:0000313" key="3">
    <source>
        <dbReference type="Proteomes" id="UP001159371"/>
    </source>
</evidence>
<comment type="caution">
    <text evidence="2">The sequence shown here is derived from an EMBL/GenBank/DDBJ whole genome shotgun (WGS) entry which is preliminary data.</text>
</comment>
<sequence>STRFPFGRSRRLPARPAGGQARRGRSAWGLRFLRVEKRREGENEKQVLFGVGGAKLSSRKRHRAADGEGRFFVA</sequence>
<evidence type="ECO:0000256" key="1">
    <source>
        <dbReference type="SAM" id="MobiDB-lite"/>
    </source>
</evidence>
<accession>A0ABT6K8N1</accession>
<dbReference type="RefSeq" id="WP_280657530.1">
    <property type="nucleotide sequence ID" value="NZ_JANQDO010000097.1"/>
</dbReference>
<dbReference type="EMBL" id="JANQDO010000097">
    <property type="protein sequence ID" value="MDH6058380.1"/>
    <property type="molecule type" value="Genomic_DNA"/>
</dbReference>
<feature type="non-terminal residue" evidence="2">
    <location>
        <position position="1"/>
    </location>
</feature>
<organism evidence="2 3">
    <name type="scientific">Umezakia ovalisporum FSS-43</name>
    <dbReference type="NCBI Taxonomy" id="2740520"/>
    <lineage>
        <taxon>Bacteria</taxon>
        <taxon>Bacillati</taxon>
        <taxon>Cyanobacteriota</taxon>
        <taxon>Cyanophyceae</taxon>
        <taxon>Nostocales</taxon>
        <taxon>Nodulariaceae</taxon>
        <taxon>Umezakia</taxon>
    </lineage>
</organism>
<protein>
    <submittedName>
        <fullName evidence="2">Uncharacterized protein</fullName>
    </submittedName>
</protein>
<evidence type="ECO:0000313" key="2">
    <source>
        <dbReference type="EMBL" id="MDH6058380.1"/>
    </source>
</evidence>
<keyword evidence="3" id="KW-1185">Reference proteome</keyword>
<name>A0ABT6K8N1_9CYAN</name>